<comment type="caution">
    <text evidence="4">The sequence shown here is derived from an EMBL/GenBank/DDBJ whole genome shotgun (WGS) entry which is preliminary data.</text>
</comment>
<gene>
    <name evidence="4" type="ORF">H9622_06840</name>
</gene>
<reference evidence="4 5" key="1">
    <citation type="submission" date="2020-08" db="EMBL/GenBank/DDBJ databases">
        <title>A Genomic Blueprint of the Chicken Gut Microbiome.</title>
        <authorList>
            <person name="Gilroy R."/>
            <person name="Ravi A."/>
            <person name="Getino M."/>
            <person name="Pursley I."/>
            <person name="Horton D.L."/>
            <person name="Alikhan N.-F."/>
            <person name="Baker D."/>
            <person name="Gharbi K."/>
            <person name="Hall N."/>
            <person name="Watson M."/>
            <person name="Adriaenssens E.M."/>
            <person name="Foster-Nyarko E."/>
            <person name="Jarju S."/>
            <person name="Secka A."/>
            <person name="Antonio M."/>
            <person name="Oren A."/>
            <person name="Chaudhuri R."/>
            <person name="La Ragione R.M."/>
            <person name="Hildebrand F."/>
            <person name="Pallen M.J."/>
        </authorList>
    </citation>
    <scope>NUCLEOTIDE SEQUENCE [LARGE SCALE GENOMIC DNA]</scope>
    <source>
        <strain evidence="4 5">Sa1CUA4</strain>
    </source>
</reference>
<dbReference type="InterPro" id="IPR029050">
    <property type="entry name" value="Immunoprotect_excell_Ig-like"/>
</dbReference>
<name>A0ABR8X2G9_9MICO</name>
<evidence type="ECO:0008006" key="6">
    <source>
        <dbReference type="Google" id="ProtNLM"/>
    </source>
</evidence>
<feature type="region of interest" description="Disordered" evidence="2">
    <location>
        <begin position="101"/>
        <end position="121"/>
    </location>
</feature>
<dbReference type="Gene3D" id="2.60.40.1240">
    <property type="match status" value="1"/>
</dbReference>
<dbReference type="EMBL" id="JACSPM010000002">
    <property type="protein sequence ID" value="MBD8023307.1"/>
    <property type="molecule type" value="Genomic_DNA"/>
</dbReference>
<protein>
    <recommendedName>
        <fullName evidence="6">DUF4352 domain-containing protein</fullName>
    </recommendedName>
</protein>
<evidence type="ECO:0000256" key="3">
    <source>
        <dbReference type="SAM" id="Phobius"/>
    </source>
</evidence>
<keyword evidence="3" id="KW-0812">Transmembrane</keyword>
<keyword evidence="3" id="KW-0472">Membrane</keyword>
<dbReference type="Proteomes" id="UP000602532">
    <property type="component" value="Unassembled WGS sequence"/>
</dbReference>
<organism evidence="4 5">
    <name type="scientific">Microbacterium gallinarum</name>
    <dbReference type="NCBI Taxonomy" id="2762209"/>
    <lineage>
        <taxon>Bacteria</taxon>
        <taxon>Bacillati</taxon>
        <taxon>Actinomycetota</taxon>
        <taxon>Actinomycetes</taxon>
        <taxon>Micrococcales</taxon>
        <taxon>Microbacteriaceae</taxon>
        <taxon>Microbacterium</taxon>
    </lineage>
</organism>
<feature type="transmembrane region" description="Helical" evidence="3">
    <location>
        <begin position="55"/>
        <end position="77"/>
    </location>
</feature>
<sequence>MLGIVALAVSVVGFIFACIPGALIVGWVLLPVGFILGIISLFLKDKAKWQGLTAIIVSVVGTIVGFIVFFAVVATSFNNAFQSEVNISTNDDSAVVEEDAAAAEDDAPAAGTRENPAPLGSAVEGEDWTVVINSVTTGATDQILAENQFNEAPDAGTEYILINYTVTYTGEDAEGGMPVMVGLEYVTAAGVTVDPLDKMLMGPDEMDSMSTLYNGASATGNEALQVPTPADGVLAVRPGMFADTVFVAIK</sequence>
<feature type="transmembrane region" description="Helical" evidence="3">
    <location>
        <begin position="27"/>
        <end position="43"/>
    </location>
</feature>
<evidence type="ECO:0000313" key="4">
    <source>
        <dbReference type="EMBL" id="MBD8023307.1"/>
    </source>
</evidence>
<keyword evidence="3" id="KW-1133">Transmembrane helix</keyword>
<proteinExistence type="predicted"/>
<accession>A0ABR8X2G9</accession>
<keyword evidence="5" id="KW-1185">Reference proteome</keyword>
<keyword evidence="1" id="KW-0732">Signal</keyword>
<evidence type="ECO:0000256" key="2">
    <source>
        <dbReference type="SAM" id="MobiDB-lite"/>
    </source>
</evidence>
<evidence type="ECO:0000256" key="1">
    <source>
        <dbReference type="ARBA" id="ARBA00022729"/>
    </source>
</evidence>
<evidence type="ECO:0000313" key="5">
    <source>
        <dbReference type="Proteomes" id="UP000602532"/>
    </source>
</evidence>